<dbReference type="InterPro" id="IPR023213">
    <property type="entry name" value="CAT-like_dom_sf"/>
</dbReference>
<feature type="domain" description="Carrier" evidence="5">
    <location>
        <begin position="991"/>
        <end position="1068"/>
    </location>
</feature>
<evidence type="ECO:0000256" key="2">
    <source>
        <dbReference type="ARBA" id="ARBA00022450"/>
    </source>
</evidence>
<sequence>MAAVRRSGGDDVHRRRPPPLPSRPGGVGAPVDRGRTAVIHMELPLSQQQRRIWTARQLDPGSDAFNVPVAYEVTGPVDDEAFDRAVRDTARRHSALLLEIDDSAADDTRQRLGAVPERVVRVTSCAEDELRTAVAEAARVPFANSGPRLRVHLFRNAPTRAVILFVFDHLVMDATSVSIFLRNLTEEYASGGRSTPGGEEEPRSPGFADYVEWQHRHLADPAVEADARKHWETYLHDLREINSPPSGGSTHRTQRIAKAFVPVHVPEGVAARSAHLRCTPFALHMAAFAVVLRHFLRSEDVLLTYPATDPQRTELDSVVGPFTDLLVYRSPGLADATLLDFARDVHETLLEGIDYRGAPLDAMWEQVRSASPVDGLRGAAMVSLTDTGNDFPLAHTVTRRFPLDTRDGKADLLLDLHDTDGRVTGRLEFNTALYDEQTARSLAGAFHEVLVQFLEDPAAPAAEVRLMDRTALTQVVTDWGAPEASLPYQPLHEAFVARAQAAPERTALRYGDTEIAYGELDARTRTVAARLTGLGLPPGALVALCLPRSPEYVTASMAVLRSGLAFLPVDLEQPPRRRAFVVGDAKVRALVVRTRDEATGMARDLPVIALDELTMADSDPDPGPVPVQDTDPAYVITTSGSTGLPKAVAVPHRAIANNIAWKIRDFGFTDRDRFYFKTPPVFDASLWEYLTPLALGAQIVIAPDWAHRDPRHLLSEMREHGVTVAQFVPTLLKSVLAEEGAGPLDSLRWVFSGGESLDPEVAETVRSVWGCEVVNLYGPTEATIETTAHHCRASHTGPRTPIGRPVPGARVFVLGTGGQPLPAGFVGELCVGGTPLALGYVSRPELTAERFVPLPPAAGEDLRVYRTGDLVRWTAEGELEYLGRDDSQVKVHGIRLELDEIRRLALGHPDVDDAAVVVRRDRDDAVVAYVTGNAGLDGATVRAYLAEHLPSALVPAQVVRLDALPVTASGKIDTRALPKPPAGDAVTVSEAPRTVLESRLAALWAEVLGTTPDRVPRDVGLFALGGTSLSLIRLHRRIREEISPSLAVTDLFKYPTVAAVASAVASDRAEETP</sequence>
<dbReference type="GO" id="GO:0003824">
    <property type="term" value="F:catalytic activity"/>
    <property type="evidence" value="ECO:0007669"/>
    <property type="project" value="InterPro"/>
</dbReference>
<evidence type="ECO:0000256" key="4">
    <source>
        <dbReference type="SAM" id="MobiDB-lite"/>
    </source>
</evidence>
<comment type="caution">
    <text evidence="6">The sequence shown here is derived from an EMBL/GenBank/DDBJ whole genome shotgun (WGS) entry which is preliminary data.</text>
</comment>
<dbReference type="InterPro" id="IPR036736">
    <property type="entry name" value="ACP-like_sf"/>
</dbReference>
<dbReference type="AlphaFoldDB" id="A0A5C6JW59"/>
<evidence type="ECO:0000313" key="6">
    <source>
        <dbReference type="EMBL" id="TWV53480.1"/>
    </source>
</evidence>
<dbReference type="InterPro" id="IPR020806">
    <property type="entry name" value="PKS_PP-bd"/>
</dbReference>
<dbReference type="GO" id="GO:0008610">
    <property type="term" value="P:lipid biosynthetic process"/>
    <property type="evidence" value="ECO:0007669"/>
    <property type="project" value="UniProtKB-ARBA"/>
</dbReference>
<evidence type="ECO:0000259" key="5">
    <source>
        <dbReference type="PROSITE" id="PS50075"/>
    </source>
</evidence>
<dbReference type="FunFam" id="3.40.50.12780:FF:000012">
    <property type="entry name" value="Non-ribosomal peptide synthetase"/>
    <property type="match status" value="1"/>
</dbReference>
<name>A0A5C6JW59_9ACTN</name>
<evidence type="ECO:0000313" key="7">
    <source>
        <dbReference type="Proteomes" id="UP000320481"/>
    </source>
</evidence>
<dbReference type="CDD" id="cd05930">
    <property type="entry name" value="A_NRPS"/>
    <property type="match status" value="1"/>
</dbReference>
<keyword evidence="2" id="KW-0596">Phosphopantetheine</keyword>
<dbReference type="Gene3D" id="3.30.559.30">
    <property type="entry name" value="Nonribosomal peptide synthetase, condensation domain"/>
    <property type="match status" value="1"/>
</dbReference>
<dbReference type="PANTHER" id="PTHR45527:SF1">
    <property type="entry name" value="FATTY ACID SYNTHASE"/>
    <property type="match status" value="1"/>
</dbReference>
<dbReference type="Gene3D" id="3.30.559.10">
    <property type="entry name" value="Chloramphenicol acetyltransferase-like domain"/>
    <property type="match status" value="1"/>
</dbReference>
<dbReference type="PANTHER" id="PTHR45527">
    <property type="entry name" value="NONRIBOSOMAL PEPTIDE SYNTHETASE"/>
    <property type="match status" value="1"/>
</dbReference>
<dbReference type="InterPro" id="IPR009081">
    <property type="entry name" value="PP-bd_ACP"/>
</dbReference>
<dbReference type="Gene3D" id="1.10.1200.10">
    <property type="entry name" value="ACP-like"/>
    <property type="match status" value="1"/>
</dbReference>
<dbReference type="InterPro" id="IPR045851">
    <property type="entry name" value="AMP-bd_C_sf"/>
</dbReference>
<dbReference type="InterPro" id="IPR042099">
    <property type="entry name" value="ANL_N_sf"/>
</dbReference>
<gene>
    <name evidence="6" type="ORF">FRZ03_10115</name>
</gene>
<comment type="cofactor">
    <cofactor evidence="1">
        <name>pantetheine 4'-phosphate</name>
        <dbReference type="ChEBI" id="CHEBI:47942"/>
    </cofactor>
</comment>
<dbReference type="PROSITE" id="PS50075">
    <property type="entry name" value="CARRIER"/>
    <property type="match status" value="1"/>
</dbReference>
<dbReference type="InterPro" id="IPR025110">
    <property type="entry name" value="AMP-bd_C"/>
</dbReference>
<accession>A0A5C6JW59</accession>
<dbReference type="Pfam" id="PF00501">
    <property type="entry name" value="AMP-binding"/>
    <property type="match status" value="1"/>
</dbReference>
<keyword evidence="7" id="KW-1185">Reference proteome</keyword>
<dbReference type="Gene3D" id="3.30.300.30">
    <property type="match status" value="1"/>
</dbReference>
<dbReference type="GO" id="GO:0031177">
    <property type="term" value="F:phosphopantetheine binding"/>
    <property type="evidence" value="ECO:0007669"/>
    <property type="project" value="InterPro"/>
</dbReference>
<dbReference type="GO" id="GO:0044550">
    <property type="term" value="P:secondary metabolite biosynthetic process"/>
    <property type="evidence" value="ECO:0007669"/>
    <property type="project" value="TreeGrafter"/>
</dbReference>
<keyword evidence="3" id="KW-0597">Phosphoprotein</keyword>
<dbReference type="Proteomes" id="UP000320481">
    <property type="component" value="Unassembled WGS sequence"/>
</dbReference>
<evidence type="ECO:0000256" key="3">
    <source>
        <dbReference type="ARBA" id="ARBA00022553"/>
    </source>
</evidence>
<dbReference type="SUPFAM" id="SSF52777">
    <property type="entry name" value="CoA-dependent acyltransferases"/>
    <property type="match status" value="2"/>
</dbReference>
<feature type="region of interest" description="Disordered" evidence="4">
    <location>
        <begin position="1"/>
        <end position="32"/>
    </location>
</feature>
<dbReference type="InterPro" id="IPR010071">
    <property type="entry name" value="AA_adenyl_dom"/>
</dbReference>
<dbReference type="PROSITE" id="PS00455">
    <property type="entry name" value="AMP_BINDING"/>
    <property type="match status" value="1"/>
</dbReference>
<dbReference type="Pfam" id="PF13193">
    <property type="entry name" value="AMP-binding_C"/>
    <property type="match status" value="1"/>
</dbReference>
<dbReference type="EMBL" id="VOGW01000055">
    <property type="protein sequence ID" value="TWV53480.1"/>
    <property type="molecule type" value="Genomic_DNA"/>
</dbReference>
<dbReference type="Pfam" id="PF00550">
    <property type="entry name" value="PP-binding"/>
    <property type="match status" value="1"/>
</dbReference>
<reference evidence="6" key="1">
    <citation type="journal article" date="2019" name="Microbiol. Resour. Announc.">
        <title>Draft Genomic Sequences of Streptomyces misionensis and Streptomyces albidoflavus, bacteria applied for phytopathogen biocontrol.</title>
        <authorList>
            <person name="Pylro V."/>
            <person name="Dias A."/>
            <person name="Andreote F."/>
            <person name="Varani A."/>
            <person name="Andreote C."/>
            <person name="Bernardo E."/>
            <person name="Martins T."/>
        </authorList>
    </citation>
    <scope>NUCLEOTIDE SEQUENCE [LARGE SCALE GENOMIC DNA]</scope>
    <source>
        <strain evidence="6">66</strain>
    </source>
</reference>
<dbReference type="SUPFAM" id="SSF56801">
    <property type="entry name" value="Acetyl-CoA synthetase-like"/>
    <property type="match status" value="1"/>
</dbReference>
<dbReference type="InterPro" id="IPR001242">
    <property type="entry name" value="Condensation_dom"/>
</dbReference>
<evidence type="ECO:0000256" key="1">
    <source>
        <dbReference type="ARBA" id="ARBA00001957"/>
    </source>
</evidence>
<dbReference type="SMART" id="SM00823">
    <property type="entry name" value="PKS_PP"/>
    <property type="match status" value="1"/>
</dbReference>
<dbReference type="Pfam" id="PF00668">
    <property type="entry name" value="Condensation"/>
    <property type="match status" value="1"/>
</dbReference>
<proteinExistence type="predicted"/>
<dbReference type="GO" id="GO:0043041">
    <property type="term" value="P:amino acid activation for nonribosomal peptide biosynthetic process"/>
    <property type="evidence" value="ECO:0007669"/>
    <property type="project" value="TreeGrafter"/>
</dbReference>
<dbReference type="InterPro" id="IPR000873">
    <property type="entry name" value="AMP-dep_synth/lig_dom"/>
</dbReference>
<organism evidence="6 7">
    <name type="scientific">Streptomyces misionensis</name>
    <dbReference type="NCBI Taxonomy" id="67331"/>
    <lineage>
        <taxon>Bacteria</taxon>
        <taxon>Bacillati</taxon>
        <taxon>Actinomycetota</taxon>
        <taxon>Actinomycetes</taxon>
        <taxon>Kitasatosporales</taxon>
        <taxon>Streptomycetaceae</taxon>
        <taxon>Streptomyces</taxon>
    </lineage>
</organism>
<dbReference type="NCBIfam" id="TIGR01733">
    <property type="entry name" value="AA-adenyl-dom"/>
    <property type="match status" value="1"/>
</dbReference>
<dbReference type="InterPro" id="IPR020845">
    <property type="entry name" value="AMP-binding_CS"/>
</dbReference>
<dbReference type="Gene3D" id="3.40.50.12780">
    <property type="entry name" value="N-terminal domain of ligase-like"/>
    <property type="match status" value="1"/>
</dbReference>
<dbReference type="SUPFAM" id="SSF47336">
    <property type="entry name" value="ACP-like"/>
    <property type="match status" value="1"/>
</dbReference>
<protein>
    <submittedName>
        <fullName evidence="6">Amino acid adenylation domain-containing protein</fullName>
    </submittedName>
</protein>
<dbReference type="GO" id="GO:0017000">
    <property type="term" value="P:antibiotic biosynthetic process"/>
    <property type="evidence" value="ECO:0007669"/>
    <property type="project" value="UniProtKB-ARBA"/>
</dbReference>
<dbReference type="GO" id="GO:0005737">
    <property type="term" value="C:cytoplasm"/>
    <property type="evidence" value="ECO:0007669"/>
    <property type="project" value="TreeGrafter"/>
</dbReference>